<organism evidence="1 2">
    <name type="scientific">Alteraurantiacibacter palmitatis</name>
    <dbReference type="NCBI Taxonomy" id="2054628"/>
    <lineage>
        <taxon>Bacteria</taxon>
        <taxon>Pseudomonadati</taxon>
        <taxon>Pseudomonadota</taxon>
        <taxon>Alphaproteobacteria</taxon>
        <taxon>Sphingomonadales</taxon>
        <taxon>Erythrobacteraceae</taxon>
        <taxon>Alteraurantiacibacter</taxon>
    </lineage>
</organism>
<evidence type="ECO:0000313" key="1">
    <source>
        <dbReference type="EMBL" id="MFC3098435.1"/>
    </source>
</evidence>
<dbReference type="EMBL" id="JBHRST010000019">
    <property type="protein sequence ID" value="MFC3098435.1"/>
    <property type="molecule type" value="Genomic_DNA"/>
</dbReference>
<dbReference type="RefSeq" id="WP_377923090.1">
    <property type="nucleotide sequence ID" value="NZ_JBHRST010000019.1"/>
</dbReference>
<keyword evidence="2" id="KW-1185">Reference proteome</keyword>
<reference evidence="2" key="1">
    <citation type="journal article" date="2019" name="Int. J. Syst. Evol. Microbiol.">
        <title>The Global Catalogue of Microorganisms (GCM) 10K type strain sequencing project: providing services to taxonomists for standard genome sequencing and annotation.</title>
        <authorList>
            <consortium name="The Broad Institute Genomics Platform"/>
            <consortium name="The Broad Institute Genome Sequencing Center for Infectious Disease"/>
            <person name="Wu L."/>
            <person name="Ma J."/>
        </authorList>
    </citation>
    <scope>NUCLEOTIDE SEQUENCE [LARGE SCALE GENOMIC DNA]</scope>
    <source>
        <strain evidence="2">KCTC 52607</strain>
    </source>
</reference>
<proteinExistence type="predicted"/>
<name>A0ABV7E6X7_9SPHN</name>
<evidence type="ECO:0000313" key="2">
    <source>
        <dbReference type="Proteomes" id="UP001595456"/>
    </source>
</evidence>
<sequence length="405" mass="44065">MAPVGEIVVLANVFEFGDQNPRFLDPSDVTTARVIYYSDDVSPSQDLNFSNIPLLAPSEYGGNPVGIQIIVLELDRTSGPAQSLIRRLAELGTSSGLIPGGPVAETLLSLGSSLLEQNSDDMIFEYRMVLDPASTGQAIPSSAPFEEGRYVLLRTEFRNTDMLWQNLRLDHNDGRLYEYPSTSDRPVATANRTYFTVNVVKHPAGTRPSGYAFTTLATFNENLERAMNERAAPLSEVNTVLTRELARVRARSLDGNLGAAWTATVDKARLYSSYLPAAGETCTLTRQAEVERDQARIAFYNNAISFIEDYNAAKGEKVSEAAGAPEVLDLPARRAILSRLAEYFAPFNNDGNDQLSAATLSDVNAFEARFLNAASTFADAVLREAGRAGERSSCARLVADSKATP</sequence>
<gene>
    <name evidence="1" type="ORF">ACFODU_11615</name>
</gene>
<protein>
    <submittedName>
        <fullName evidence="1">Uncharacterized protein</fullName>
    </submittedName>
</protein>
<accession>A0ABV7E6X7</accession>
<comment type="caution">
    <text evidence="1">The sequence shown here is derived from an EMBL/GenBank/DDBJ whole genome shotgun (WGS) entry which is preliminary data.</text>
</comment>
<dbReference type="Proteomes" id="UP001595456">
    <property type="component" value="Unassembled WGS sequence"/>
</dbReference>